<proteinExistence type="inferred from homology"/>
<dbReference type="GO" id="GO:0046872">
    <property type="term" value="F:metal ion binding"/>
    <property type="evidence" value="ECO:0007669"/>
    <property type="project" value="UniProtKB-KW"/>
</dbReference>
<protein>
    <submittedName>
        <fullName evidence="9">Acetylornithine deacetylase</fullName>
    </submittedName>
</protein>
<dbReference type="InterPro" id="IPR010182">
    <property type="entry name" value="ArgE/DapE"/>
</dbReference>
<evidence type="ECO:0000256" key="4">
    <source>
        <dbReference type="ARBA" id="ARBA00022723"/>
    </source>
</evidence>
<keyword evidence="10" id="KW-1185">Reference proteome</keyword>
<dbReference type="PANTHER" id="PTHR43808">
    <property type="entry name" value="ACETYLORNITHINE DEACETYLASE"/>
    <property type="match status" value="1"/>
</dbReference>
<comment type="similarity">
    <text evidence="3">Belongs to the peptidase M20A family.</text>
</comment>
<evidence type="ECO:0000256" key="1">
    <source>
        <dbReference type="ARBA" id="ARBA00001941"/>
    </source>
</evidence>
<accession>A0A480AMZ2</accession>
<evidence type="ECO:0000256" key="3">
    <source>
        <dbReference type="ARBA" id="ARBA00006247"/>
    </source>
</evidence>
<reference evidence="10" key="1">
    <citation type="submission" date="2019-03" db="EMBL/GenBank/DDBJ databases">
        <title>Aquabacterium pictum sp.nov., the first bacteriochlorophyll a-containing freshwater bacterium in the genus Aquabacterium of the class Betaproteobacteria.</title>
        <authorList>
            <person name="Hirose S."/>
            <person name="Tank M."/>
            <person name="Hara E."/>
            <person name="Tamaki H."/>
            <person name="Takaichi S."/>
            <person name="Haruta S."/>
            <person name="Hanada S."/>
        </authorList>
    </citation>
    <scope>NUCLEOTIDE SEQUENCE [LARGE SCALE GENOMIC DNA]</scope>
    <source>
        <strain evidence="10">W35</strain>
    </source>
</reference>
<dbReference type="OrthoDB" id="3665926at2"/>
<dbReference type="Gene3D" id="3.40.630.10">
    <property type="entry name" value="Zn peptidases"/>
    <property type="match status" value="1"/>
</dbReference>
<dbReference type="InterPro" id="IPR011650">
    <property type="entry name" value="Peptidase_M20_dimer"/>
</dbReference>
<evidence type="ECO:0000256" key="2">
    <source>
        <dbReference type="ARBA" id="ARBA00001947"/>
    </source>
</evidence>
<keyword evidence="5" id="KW-0378">Hydrolase</keyword>
<comment type="cofactor">
    <cofactor evidence="1">
        <name>Co(2+)</name>
        <dbReference type="ChEBI" id="CHEBI:48828"/>
    </cofactor>
</comment>
<dbReference type="InterPro" id="IPR033687">
    <property type="entry name" value="YodQ-like"/>
</dbReference>
<dbReference type="AlphaFoldDB" id="A0A480AMZ2"/>
<dbReference type="InterPro" id="IPR002933">
    <property type="entry name" value="Peptidase_M20"/>
</dbReference>
<dbReference type="InterPro" id="IPR050072">
    <property type="entry name" value="Peptidase_M20A"/>
</dbReference>
<name>A0A480AMZ2_9BURK</name>
<evidence type="ECO:0000313" key="10">
    <source>
        <dbReference type="Proteomes" id="UP000301751"/>
    </source>
</evidence>
<comment type="caution">
    <text evidence="9">The sequence shown here is derived from an EMBL/GenBank/DDBJ whole genome shotgun (WGS) entry which is preliminary data.</text>
</comment>
<dbReference type="PANTHER" id="PTHR43808:SF25">
    <property type="entry name" value="PEPTIDASE M20 DIMERISATION DOMAIN-CONTAINING PROTEIN"/>
    <property type="match status" value="1"/>
</dbReference>
<organism evidence="9 10">
    <name type="scientific">Pseudaquabacterium pictum</name>
    <dbReference type="NCBI Taxonomy" id="2315236"/>
    <lineage>
        <taxon>Bacteria</taxon>
        <taxon>Pseudomonadati</taxon>
        <taxon>Pseudomonadota</taxon>
        <taxon>Betaproteobacteria</taxon>
        <taxon>Burkholderiales</taxon>
        <taxon>Sphaerotilaceae</taxon>
        <taxon>Pseudaquabacterium</taxon>
    </lineage>
</organism>
<keyword evidence="7" id="KW-0170">Cobalt</keyword>
<gene>
    <name evidence="9" type="ORF">AQPW35_20450</name>
</gene>
<sequence>MDAQTLNPLTEQQILDAVAALQPQSVALLAELVAQPSLLGDEAGAQVLMAREFAALGLRVHEFEVDQAKIQDHPGYSPSILHYAGRRNVVGIHQPAGPVRGRSLILNGHIDVVPVGTDSLWSSPPFAPRIEGDPLSGKLYGRGAADMKAGIVAYTQAFRALQALGYEPAAPVYLQSVVEEECTGNGALACLVEGYTADAAIIPEPFEGVMSAQMGVMWLTIDVHGLPVHASVAHTGMSAIGYAQQMVEWLKELETAWNRPSARHACYAGHPHPINFNLGRISGGEWTSSVPTHCRVDMRLGFYPGRTPAEVRAEVEAHLAASHARHPGNASLKYSITYQGFQAQGCVVDIGAPAIQQLLQAHRDIAGTDAPLNATPATTDVRFFHLYGQIPSTCYGPNGSDIHGIDEWVSLSSMQRVTAVLALYIARWCGLNRRAA</sequence>
<dbReference type="InterPro" id="IPR036264">
    <property type="entry name" value="Bact_exopeptidase_dim_dom"/>
</dbReference>
<evidence type="ECO:0000259" key="8">
    <source>
        <dbReference type="Pfam" id="PF07687"/>
    </source>
</evidence>
<dbReference type="SUPFAM" id="SSF55031">
    <property type="entry name" value="Bacterial exopeptidase dimerisation domain"/>
    <property type="match status" value="1"/>
</dbReference>
<evidence type="ECO:0000256" key="7">
    <source>
        <dbReference type="ARBA" id="ARBA00023285"/>
    </source>
</evidence>
<comment type="cofactor">
    <cofactor evidence="2">
        <name>Zn(2+)</name>
        <dbReference type="ChEBI" id="CHEBI:29105"/>
    </cofactor>
</comment>
<dbReference type="RefSeq" id="WP_137732717.1">
    <property type="nucleotide sequence ID" value="NZ_BJCL01000004.1"/>
</dbReference>
<dbReference type="CDD" id="cd03895">
    <property type="entry name" value="M20_ArgE_DapE-like"/>
    <property type="match status" value="1"/>
</dbReference>
<dbReference type="EMBL" id="BJCL01000004">
    <property type="protein sequence ID" value="GCL62964.1"/>
    <property type="molecule type" value="Genomic_DNA"/>
</dbReference>
<dbReference type="GO" id="GO:0016787">
    <property type="term" value="F:hydrolase activity"/>
    <property type="evidence" value="ECO:0007669"/>
    <property type="project" value="UniProtKB-KW"/>
</dbReference>
<dbReference type="Proteomes" id="UP000301751">
    <property type="component" value="Unassembled WGS sequence"/>
</dbReference>
<keyword evidence="4" id="KW-0479">Metal-binding</keyword>
<feature type="domain" description="Peptidase M20 dimerisation" evidence="8">
    <location>
        <begin position="212"/>
        <end position="323"/>
    </location>
</feature>
<evidence type="ECO:0000256" key="5">
    <source>
        <dbReference type="ARBA" id="ARBA00022801"/>
    </source>
</evidence>
<dbReference type="NCBIfam" id="NF005306">
    <property type="entry name" value="PRK06837.1"/>
    <property type="match status" value="1"/>
</dbReference>
<dbReference type="SUPFAM" id="SSF53187">
    <property type="entry name" value="Zn-dependent exopeptidases"/>
    <property type="match status" value="1"/>
</dbReference>
<dbReference type="Pfam" id="PF07687">
    <property type="entry name" value="M20_dimer"/>
    <property type="match status" value="1"/>
</dbReference>
<dbReference type="Gene3D" id="3.30.70.360">
    <property type="match status" value="1"/>
</dbReference>
<evidence type="ECO:0000256" key="6">
    <source>
        <dbReference type="ARBA" id="ARBA00022833"/>
    </source>
</evidence>
<evidence type="ECO:0000313" key="9">
    <source>
        <dbReference type="EMBL" id="GCL62964.1"/>
    </source>
</evidence>
<dbReference type="Pfam" id="PF01546">
    <property type="entry name" value="Peptidase_M20"/>
    <property type="match status" value="1"/>
</dbReference>
<dbReference type="NCBIfam" id="TIGR01910">
    <property type="entry name" value="DapE-ArgE"/>
    <property type="match status" value="1"/>
</dbReference>
<keyword evidence="6" id="KW-0862">Zinc</keyword>